<organism evidence="4 5">
    <name type="scientific">Candidatus Nomurabacteria bacterium GW2011_GWC2_41_8</name>
    <dbReference type="NCBI Taxonomy" id="1618755"/>
    <lineage>
        <taxon>Bacteria</taxon>
        <taxon>Candidatus Nomuraibacteriota</taxon>
    </lineage>
</organism>
<dbReference type="AlphaFoldDB" id="A0A0G0XHV3"/>
<proteinExistence type="predicted"/>
<dbReference type="InterPro" id="IPR036921">
    <property type="entry name" value="PurM-like_N_sf"/>
</dbReference>
<dbReference type="EMBL" id="LCCC01000005">
    <property type="protein sequence ID" value="KKS24475.1"/>
    <property type="molecule type" value="Genomic_DNA"/>
</dbReference>
<dbReference type="Proteomes" id="UP000033949">
    <property type="component" value="Unassembled WGS sequence"/>
</dbReference>
<evidence type="ECO:0000259" key="3">
    <source>
        <dbReference type="Pfam" id="PF02769"/>
    </source>
</evidence>
<dbReference type="Gene3D" id="3.30.1330.10">
    <property type="entry name" value="PurM-like, N-terminal domain"/>
    <property type="match status" value="1"/>
</dbReference>
<evidence type="ECO:0000313" key="5">
    <source>
        <dbReference type="Proteomes" id="UP000033949"/>
    </source>
</evidence>
<dbReference type="Pfam" id="PF02769">
    <property type="entry name" value="AIRS_C"/>
    <property type="match status" value="1"/>
</dbReference>
<dbReference type="Pfam" id="PF00586">
    <property type="entry name" value="AIRS"/>
    <property type="match status" value="1"/>
</dbReference>
<dbReference type="SUPFAM" id="SSF55326">
    <property type="entry name" value="PurM N-terminal domain-like"/>
    <property type="match status" value="1"/>
</dbReference>
<dbReference type="PATRIC" id="fig|1618755.3.peg.130"/>
<dbReference type="InterPro" id="IPR036676">
    <property type="entry name" value="PurM-like_C_sf"/>
</dbReference>
<dbReference type="PANTHER" id="PTHR43555:SF1">
    <property type="entry name" value="PHOSPHORIBOSYLFORMYLGLYCINAMIDINE SYNTHASE SUBUNIT PURL"/>
    <property type="match status" value="1"/>
</dbReference>
<sequence length="295" mass="32637">MNLYNSITDNGAGGLSCSVAEMAKECGGAEVELQKVPLKYPGLRPWEIWISESQERMTLSVPKGKWKAFQKLMEARGVKATVIGKFIKSPRCVVKYHGKKIMDIDMEFLHNGLPKHHLVTSPFIQNHPEPKIENKKYYTKDLENLLGTKNVSGFSFISQQYDHEVQASSVLKPLSGRGQINTDAQVFKPVLNSNKGVVLSSSTYPSYGDISAYHMAACAIDTVIRNVISAGGTLSHLAILDNFCWCSSNEPKRLAQLVDAVRACYDYALGYGTPFISGKDSMFNDFKGCLSPQLE</sequence>
<comment type="caution">
    <text evidence="4">The sequence shown here is derived from an EMBL/GenBank/DDBJ whole genome shotgun (WGS) entry which is preliminary data.</text>
</comment>
<feature type="domain" description="PurM-like C-terminal" evidence="3">
    <location>
        <begin position="3"/>
        <end position="96"/>
    </location>
</feature>
<dbReference type="InterPro" id="IPR010074">
    <property type="entry name" value="PRibForGlyAmidine_synth_PurL"/>
</dbReference>
<dbReference type="GO" id="GO:0006189">
    <property type="term" value="P:'de novo' IMP biosynthetic process"/>
    <property type="evidence" value="ECO:0007669"/>
    <property type="project" value="InterPro"/>
</dbReference>
<gene>
    <name evidence="4" type="ORF">UU82_C0005G0017</name>
</gene>
<dbReference type="Gene3D" id="3.90.650.10">
    <property type="entry name" value="PurM-like C-terminal domain"/>
    <property type="match status" value="1"/>
</dbReference>
<dbReference type="InterPro" id="IPR016188">
    <property type="entry name" value="PurM-like_N"/>
</dbReference>
<dbReference type="InterPro" id="IPR010918">
    <property type="entry name" value="PurM-like_C_dom"/>
</dbReference>
<evidence type="ECO:0000256" key="1">
    <source>
        <dbReference type="ARBA" id="ARBA00022490"/>
    </source>
</evidence>
<keyword evidence="1" id="KW-0963">Cytoplasm</keyword>
<evidence type="ECO:0000259" key="2">
    <source>
        <dbReference type="Pfam" id="PF00586"/>
    </source>
</evidence>
<evidence type="ECO:0000313" key="4">
    <source>
        <dbReference type="EMBL" id="KKS24475.1"/>
    </source>
</evidence>
<feature type="domain" description="PurM-like N-terminal" evidence="2">
    <location>
        <begin position="183"/>
        <end position="279"/>
    </location>
</feature>
<name>A0A0G0XHV3_9BACT</name>
<protein>
    <submittedName>
        <fullName evidence="4">Phosphoribosylformylglycinamidine synthase 2</fullName>
    </submittedName>
</protein>
<reference evidence="4 5" key="1">
    <citation type="journal article" date="2015" name="Nature">
        <title>rRNA introns, odd ribosomes, and small enigmatic genomes across a large radiation of phyla.</title>
        <authorList>
            <person name="Brown C.T."/>
            <person name="Hug L.A."/>
            <person name="Thomas B.C."/>
            <person name="Sharon I."/>
            <person name="Castelle C.J."/>
            <person name="Singh A."/>
            <person name="Wilkins M.J."/>
            <person name="Williams K.H."/>
            <person name="Banfield J.F."/>
        </authorList>
    </citation>
    <scope>NUCLEOTIDE SEQUENCE [LARGE SCALE GENOMIC DNA]</scope>
</reference>
<accession>A0A0G0XHV3</accession>
<dbReference type="PANTHER" id="PTHR43555">
    <property type="entry name" value="PHOSPHORIBOSYLFORMYLGLYCINAMIDINE SYNTHASE SUBUNIT PURL"/>
    <property type="match status" value="1"/>
</dbReference>
<dbReference type="SUPFAM" id="SSF56042">
    <property type="entry name" value="PurM C-terminal domain-like"/>
    <property type="match status" value="1"/>
</dbReference>
<dbReference type="GO" id="GO:0004642">
    <property type="term" value="F:phosphoribosylformylglycinamidine synthase activity"/>
    <property type="evidence" value="ECO:0007669"/>
    <property type="project" value="InterPro"/>
</dbReference>